<accession>A0A212C7A6</accession>
<feature type="compositionally biased region" description="Basic and acidic residues" evidence="1">
    <location>
        <begin position="1"/>
        <end position="42"/>
    </location>
</feature>
<protein>
    <submittedName>
        <fullName evidence="2">Uncharacterized protein</fullName>
    </submittedName>
</protein>
<sequence length="129" mass="14238">MNGEKKKKDEQKEKLLAMQKGKENGSRDGEKGLEPSVRERAAASKLCGQSDSMPAPRDDDAGHRRRGGVRGEGLGLALVLLGRRSAVGFFLTAKFKMGLKVFVSSTPEKADRVARLLLNWNQKMKSNWP</sequence>
<proteinExistence type="predicted"/>
<reference evidence="2 3" key="1">
    <citation type="journal article" date="2018" name="Mol. Genet. Genomics">
        <title>The red deer Cervus elaphus genome CerEla1.0: sequencing, annotating, genes, and chromosomes.</title>
        <authorList>
            <person name="Bana N.A."/>
            <person name="Nyiri A."/>
            <person name="Nagy J."/>
            <person name="Frank K."/>
            <person name="Nagy T."/>
            <person name="Steger V."/>
            <person name="Schiller M."/>
            <person name="Lakatos P."/>
            <person name="Sugar L."/>
            <person name="Horn P."/>
            <person name="Barta E."/>
            <person name="Orosz L."/>
        </authorList>
    </citation>
    <scope>NUCLEOTIDE SEQUENCE [LARGE SCALE GENOMIC DNA]</scope>
    <source>
        <strain evidence="2">Hungarian</strain>
    </source>
</reference>
<dbReference type="AlphaFoldDB" id="A0A212C7A6"/>
<organism evidence="2 3">
    <name type="scientific">Cervus elaphus hippelaphus</name>
    <name type="common">European red deer</name>
    <dbReference type="NCBI Taxonomy" id="46360"/>
    <lineage>
        <taxon>Eukaryota</taxon>
        <taxon>Metazoa</taxon>
        <taxon>Chordata</taxon>
        <taxon>Craniata</taxon>
        <taxon>Vertebrata</taxon>
        <taxon>Euteleostomi</taxon>
        <taxon>Mammalia</taxon>
        <taxon>Eutheria</taxon>
        <taxon>Laurasiatheria</taxon>
        <taxon>Artiodactyla</taxon>
        <taxon>Ruminantia</taxon>
        <taxon>Pecora</taxon>
        <taxon>Cervidae</taxon>
        <taxon>Cervinae</taxon>
        <taxon>Cervus</taxon>
    </lineage>
</organism>
<evidence type="ECO:0000313" key="2">
    <source>
        <dbReference type="EMBL" id="OWK01842.1"/>
    </source>
</evidence>
<name>A0A212C7A6_CEREH</name>
<gene>
    <name evidence="2" type="ORF">Celaphus_00017832</name>
</gene>
<dbReference type="EMBL" id="MKHE01000027">
    <property type="protein sequence ID" value="OWK01842.1"/>
    <property type="molecule type" value="Genomic_DNA"/>
</dbReference>
<keyword evidence="3" id="KW-1185">Reference proteome</keyword>
<feature type="region of interest" description="Disordered" evidence="1">
    <location>
        <begin position="1"/>
        <end position="69"/>
    </location>
</feature>
<evidence type="ECO:0000256" key="1">
    <source>
        <dbReference type="SAM" id="MobiDB-lite"/>
    </source>
</evidence>
<evidence type="ECO:0000313" key="3">
    <source>
        <dbReference type="Proteomes" id="UP000242450"/>
    </source>
</evidence>
<dbReference type="Proteomes" id="UP000242450">
    <property type="component" value="Chromosome 27"/>
</dbReference>
<comment type="caution">
    <text evidence="2">The sequence shown here is derived from an EMBL/GenBank/DDBJ whole genome shotgun (WGS) entry which is preliminary data.</text>
</comment>